<dbReference type="EC" id="2.1.1.-" evidence="4"/>
<feature type="domain" description="DNA methylase N-4/N-6" evidence="5">
    <location>
        <begin position="28"/>
        <end position="298"/>
    </location>
</feature>
<organism evidence="6 7">
    <name type="scientific">Methylomonas albis</name>
    <dbReference type="NCBI Taxonomy" id="1854563"/>
    <lineage>
        <taxon>Bacteria</taxon>
        <taxon>Pseudomonadati</taxon>
        <taxon>Pseudomonadota</taxon>
        <taxon>Gammaproteobacteria</taxon>
        <taxon>Methylococcales</taxon>
        <taxon>Methylococcaceae</taxon>
        <taxon>Methylomonas</taxon>
    </lineage>
</organism>
<accession>A0ABR9CVD0</accession>
<evidence type="ECO:0000256" key="3">
    <source>
        <dbReference type="ARBA" id="ARBA00022679"/>
    </source>
</evidence>
<evidence type="ECO:0000313" key="7">
    <source>
        <dbReference type="Proteomes" id="UP000652176"/>
    </source>
</evidence>
<comment type="similarity">
    <text evidence="1 4">Belongs to the N(4)/N(6)-methyltransferase family.</text>
</comment>
<evidence type="ECO:0000256" key="2">
    <source>
        <dbReference type="ARBA" id="ARBA00022603"/>
    </source>
</evidence>
<dbReference type="PRINTS" id="PR00508">
    <property type="entry name" value="S21N4MTFRASE"/>
</dbReference>
<evidence type="ECO:0000259" key="5">
    <source>
        <dbReference type="Pfam" id="PF01555"/>
    </source>
</evidence>
<dbReference type="Proteomes" id="UP000652176">
    <property type="component" value="Unassembled WGS sequence"/>
</dbReference>
<dbReference type="PROSITE" id="PS00092">
    <property type="entry name" value="N6_MTASE"/>
    <property type="match status" value="1"/>
</dbReference>
<reference evidence="6 7" key="1">
    <citation type="submission" date="2020-09" db="EMBL/GenBank/DDBJ databases">
        <title>Methylomonas albis sp. nov. and Methylomonas fluvii sp. nov.: Two cold-adapted methanotrophs from the River Elbe and an amended description of Methylovulum psychrotolerans strain Eb1.</title>
        <authorList>
            <person name="Bussmann I.K."/>
            <person name="Klings K.-W."/>
            <person name="Warnstedt J."/>
            <person name="Hoppert M."/>
            <person name="Saborowski A."/>
            <person name="Horn F."/>
            <person name="Liebner S."/>
        </authorList>
    </citation>
    <scope>NUCLEOTIDE SEQUENCE [LARGE SCALE GENOMIC DNA]</scope>
    <source>
        <strain evidence="6 7">EbA</strain>
    </source>
</reference>
<protein>
    <recommendedName>
        <fullName evidence="4">Methyltransferase</fullName>
        <ecNumber evidence="4">2.1.1.-</ecNumber>
    </recommendedName>
</protein>
<dbReference type="InterPro" id="IPR002052">
    <property type="entry name" value="DNA_methylase_N6_adenine_CS"/>
</dbReference>
<dbReference type="RefSeq" id="WP_192373002.1">
    <property type="nucleotide sequence ID" value="NZ_CAJHIV010000001.1"/>
</dbReference>
<dbReference type="InterPro" id="IPR001091">
    <property type="entry name" value="RM_Methyltransferase"/>
</dbReference>
<keyword evidence="2" id="KW-0489">Methyltransferase</keyword>
<evidence type="ECO:0000256" key="4">
    <source>
        <dbReference type="RuleBase" id="RU362026"/>
    </source>
</evidence>
<dbReference type="InterPro" id="IPR029063">
    <property type="entry name" value="SAM-dependent_MTases_sf"/>
</dbReference>
<name>A0ABR9CVD0_9GAMM</name>
<sequence length="307" mass="35354">MEKYQRESINLYNVDALSLLSDLATDSVDLIATDPPYYKVKDNAWDNQWRNPTEFFAWLDTVLVEYHRVLKPAGSMYLFAGPHLATQVELAVAKHFRILNHIVWRKPSGRHNGCHKESLRRYFPQTEHIIFAESRKRLPFAFEPIRLHLDQTRQTSGVSRKQIDQACGCQMSGHWFDRSQWSMPSRAHYDTMNAMFGTRLKPYDELFSEYKAIKLQQRHFAVTKDVPFTNVWDFKPVQWYPGKHPCEKPLDLMRHIVSASSSPGDVVLDTFVGSGSTVLACLELGRRFVGCEMGHAEFASAVTRLSA</sequence>
<keyword evidence="3" id="KW-0808">Transferase</keyword>
<proteinExistence type="inferred from homology"/>
<dbReference type="EMBL" id="JACXSS010000001">
    <property type="protein sequence ID" value="MBD9354808.1"/>
    <property type="molecule type" value="Genomic_DNA"/>
</dbReference>
<keyword evidence="7" id="KW-1185">Reference proteome</keyword>
<evidence type="ECO:0000313" key="6">
    <source>
        <dbReference type="EMBL" id="MBD9354808.1"/>
    </source>
</evidence>
<gene>
    <name evidence="6" type="ORF">IE877_02715</name>
</gene>
<evidence type="ECO:0000256" key="1">
    <source>
        <dbReference type="ARBA" id="ARBA00006594"/>
    </source>
</evidence>
<dbReference type="SUPFAM" id="SSF53335">
    <property type="entry name" value="S-adenosyl-L-methionine-dependent methyltransferases"/>
    <property type="match status" value="1"/>
</dbReference>
<dbReference type="InterPro" id="IPR002941">
    <property type="entry name" value="DNA_methylase_N4/N6"/>
</dbReference>
<comment type="caution">
    <text evidence="6">The sequence shown here is derived from an EMBL/GenBank/DDBJ whole genome shotgun (WGS) entry which is preliminary data.</text>
</comment>
<dbReference type="Pfam" id="PF01555">
    <property type="entry name" value="N6_N4_Mtase"/>
    <property type="match status" value="1"/>
</dbReference>
<dbReference type="Gene3D" id="3.40.50.150">
    <property type="entry name" value="Vaccinia Virus protein VP39"/>
    <property type="match status" value="1"/>
</dbReference>